<name>A0A2V2YVZ9_9BACL</name>
<dbReference type="EMBL" id="QGTQ01000028">
    <property type="protein sequence ID" value="PWV95292.1"/>
    <property type="molecule type" value="Genomic_DNA"/>
</dbReference>
<accession>A0A2V2YVZ9</accession>
<reference evidence="1 2" key="1">
    <citation type="submission" date="2018-05" db="EMBL/GenBank/DDBJ databases">
        <title>Genomic Encyclopedia of Type Strains, Phase III (KMG-III): the genomes of soil and plant-associated and newly described type strains.</title>
        <authorList>
            <person name="Whitman W."/>
        </authorList>
    </citation>
    <scope>NUCLEOTIDE SEQUENCE [LARGE SCALE GENOMIC DNA]</scope>
    <source>
        <strain evidence="1 2">CECT 5696</strain>
    </source>
</reference>
<dbReference type="OrthoDB" id="2730662at2"/>
<dbReference type="AlphaFoldDB" id="A0A2V2YVZ9"/>
<sequence>MTINFLHIYTGYRTDKEVTGAMVKECFEIVPQAFDFFVSIRDRMTTHGKPLMILPAGIKKACTLFEYDALYIKFSYEVDSDKFPSYLVHELGEADYLSRGFPKTIDEEERDFAPRIIECFSHPHCRSVATTWGLSNIEGEFRSEMEIEALIKKDYVKDYPYEWECIMMIVWAISTYPELYDQRAEMKGYEIHKDIIEELLSIIQSVNTLNDTPQEVFACMESVVEKLETQGMPPIKVQYPF</sequence>
<proteinExistence type="predicted"/>
<dbReference type="Proteomes" id="UP000246635">
    <property type="component" value="Unassembled WGS sequence"/>
</dbReference>
<organism evidence="1 2">
    <name type="scientific">Paenibacillus cellulosilyticus</name>
    <dbReference type="NCBI Taxonomy" id="375489"/>
    <lineage>
        <taxon>Bacteria</taxon>
        <taxon>Bacillati</taxon>
        <taxon>Bacillota</taxon>
        <taxon>Bacilli</taxon>
        <taxon>Bacillales</taxon>
        <taxon>Paenibacillaceae</taxon>
        <taxon>Paenibacillus</taxon>
    </lineage>
</organism>
<evidence type="ECO:0000313" key="1">
    <source>
        <dbReference type="EMBL" id="PWV95292.1"/>
    </source>
</evidence>
<evidence type="ECO:0000313" key="2">
    <source>
        <dbReference type="Proteomes" id="UP000246635"/>
    </source>
</evidence>
<comment type="caution">
    <text evidence="1">The sequence shown here is derived from an EMBL/GenBank/DDBJ whole genome shotgun (WGS) entry which is preliminary data.</text>
</comment>
<gene>
    <name evidence="1" type="ORF">DFQ01_1284</name>
</gene>
<keyword evidence="2" id="KW-1185">Reference proteome</keyword>
<dbReference type="RefSeq" id="WP_110046522.1">
    <property type="nucleotide sequence ID" value="NZ_CP054612.1"/>
</dbReference>
<protein>
    <submittedName>
        <fullName evidence="1">Uncharacterized protein</fullName>
    </submittedName>
</protein>